<feature type="compositionally biased region" description="Acidic residues" evidence="3">
    <location>
        <begin position="36"/>
        <end position="50"/>
    </location>
</feature>
<dbReference type="PANTHER" id="PTHR48407:SF1">
    <property type="entry name" value="CRANIOFACIAL DEVELOPMENT PROTEIN 1"/>
    <property type="match status" value="1"/>
</dbReference>
<dbReference type="PROSITE" id="PS51279">
    <property type="entry name" value="BCNT_C"/>
    <property type="match status" value="1"/>
</dbReference>
<dbReference type="InterPro" id="IPR011421">
    <property type="entry name" value="BCNT-C"/>
</dbReference>
<organism evidence="5">
    <name type="scientific">Timema tahoe</name>
    <dbReference type="NCBI Taxonomy" id="61484"/>
    <lineage>
        <taxon>Eukaryota</taxon>
        <taxon>Metazoa</taxon>
        <taxon>Ecdysozoa</taxon>
        <taxon>Arthropoda</taxon>
        <taxon>Hexapoda</taxon>
        <taxon>Insecta</taxon>
        <taxon>Pterygota</taxon>
        <taxon>Neoptera</taxon>
        <taxon>Polyneoptera</taxon>
        <taxon>Phasmatodea</taxon>
        <taxon>Timematodea</taxon>
        <taxon>Timematoidea</taxon>
        <taxon>Timematidae</taxon>
        <taxon>Timema</taxon>
    </lineage>
</organism>
<feature type="region of interest" description="Disordered" evidence="3">
    <location>
        <begin position="1"/>
        <end position="135"/>
    </location>
</feature>
<evidence type="ECO:0000256" key="2">
    <source>
        <dbReference type="ARBA" id="ARBA00030244"/>
    </source>
</evidence>
<dbReference type="Pfam" id="PF07572">
    <property type="entry name" value="BCNT"/>
    <property type="match status" value="1"/>
</dbReference>
<feature type="compositionally biased region" description="Basic and acidic residues" evidence="3">
    <location>
        <begin position="91"/>
        <end position="113"/>
    </location>
</feature>
<evidence type="ECO:0000256" key="1">
    <source>
        <dbReference type="ARBA" id="ARBA00019033"/>
    </source>
</evidence>
<name>A0A7R9IMI4_9NEOP</name>
<reference evidence="5" key="1">
    <citation type="submission" date="2020-11" db="EMBL/GenBank/DDBJ databases">
        <authorList>
            <person name="Tran Van P."/>
        </authorList>
    </citation>
    <scope>NUCLEOTIDE SEQUENCE</scope>
</reference>
<dbReference type="PANTHER" id="PTHR48407">
    <property type="entry name" value="CRANIOFACIAL DEVELOPMENT PROTEIN 1"/>
    <property type="match status" value="1"/>
</dbReference>
<dbReference type="InterPro" id="IPR027124">
    <property type="entry name" value="Swc5/CFDP1/2"/>
</dbReference>
<evidence type="ECO:0000259" key="4">
    <source>
        <dbReference type="PROSITE" id="PS51279"/>
    </source>
</evidence>
<protein>
    <recommendedName>
        <fullName evidence="1">Craniofacial development protein 1</fullName>
    </recommendedName>
    <alternativeName>
        <fullName evidence="2">Bucentaur</fullName>
    </alternativeName>
</protein>
<dbReference type="EMBL" id="OE004412">
    <property type="protein sequence ID" value="CAD7461140.1"/>
    <property type="molecule type" value="Genomic_DNA"/>
</dbReference>
<sequence>MNTVMNFDKEVPKLASDSDDSDEDYVPAGAESNPPSEDDSDGPEEVESGSEGEGASSKRRRRGNKPSISRKRQCKPATPEELNGDEDEETEVKKLTEEEEKQKVDALWKDFMKDTGPAAKSAPSRSRPSAPLEDISKNKVKITKVFEFAGEEVRVEKVVSGDSAEARLTSVPAAGPSLTSNRGRGRGGGGLKGLSSVLSQLGRKPKLGTLEKSKLDWENFKSKEGLQDEIHTFNKGKDGYLERQDFLQRTDLRQFELERDLRTTRRSNRRAAMEYFGNYGTLKSRELECRPVDMYCMLLHQLSHQGHTDNLNFLHLKDLTRAVSTSSERGPRVVWAQGYPDIIDIKLSPVSQKCENSRTLYSHDDEDGDCVNLDS</sequence>
<feature type="compositionally biased region" description="Basic residues" evidence="3">
    <location>
        <begin position="57"/>
        <end position="74"/>
    </location>
</feature>
<dbReference type="AlphaFoldDB" id="A0A7R9IMI4"/>
<dbReference type="GO" id="GO:0000812">
    <property type="term" value="C:Swr1 complex"/>
    <property type="evidence" value="ECO:0007669"/>
    <property type="project" value="TreeGrafter"/>
</dbReference>
<accession>A0A7R9IMI4</accession>
<feature type="compositionally biased region" description="Low complexity" evidence="3">
    <location>
        <begin position="117"/>
        <end position="131"/>
    </location>
</feature>
<feature type="domain" description="BCNT-C" evidence="4">
    <location>
        <begin position="188"/>
        <end position="268"/>
    </location>
</feature>
<gene>
    <name evidence="5" type="ORF">TTEB3V08_LOCUS9053</name>
</gene>
<proteinExistence type="predicted"/>
<feature type="region of interest" description="Disordered" evidence="3">
    <location>
        <begin position="170"/>
        <end position="192"/>
    </location>
</feature>
<evidence type="ECO:0000313" key="5">
    <source>
        <dbReference type="EMBL" id="CAD7461140.1"/>
    </source>
</evidence>
<evidence type="ECO:0000256" key="3">
    <source>
        <dbReference type="SAM" id="MobiDB-lite"/>
    </source>
</evidence>